<evidence type="ECO:0000256" key="8">
    <source>
        <dbReference type="ARBA" id="ARBA00023157"/>
    </source>
</evidence>
<dbReference type="SUPFAM" id="SSF63501">
    <property type="entry name" value="Frizzled cysteine-rich domain"/>
    <property type="match status" value="1"/>
</dbReference>
<feature type="disulfide bond" evidence="9">
    <location>
        <begin position="81"/>
        <end position="119"/>
    </location>
</feature>
<keyword evidence="5" id="KW-0879">Wnt signaling pathway</keyword>
<dbReference type="GO" id="GO:0005615">
    <property type="term" value="C:extracellular space"/>
    <property type="evidence" value="ECO:0007669"/>
    <property type="project" value="TreeGrafter"/>
</dbReference>
<proteinExistence type="inferred from homology"/>
<comment type="subcellular location">
    <subcellularLocation>
        <location evidence="1">Secreted</location>
    </subcellularLocation>
</comment>
<evidence type="ECO:0000259" key="11">
    <source>
        <dbReference type="PROSITE" id="PS50038"/>
    </source>
</evidence>
<evidence type="ECO:0000256" key="4">
    <source>
        <dbReference type="ARBA" id="ARBA00022525"/>
    </source>
</evidence>
<dbReference type="Proteomes" id="UP000005237">
    <property type="component" value="Unassembled WGS sequence"/>
</dbReference>
<feature type="domain" description="FZ" evidence="11">
    <location>
        <begin position="33"/>
        <end position="148"/>
    </location>
</feature>
<keyword evidence="3" id="KW-0217">Developmental protein</keyword>
<dbReference type="GO" id="GO:0035567">
    <property type="term" value="P:non-canonical Wnt signaling pathway"/>
    <property type="evidence" value="ECO:0007669"/>
    <property type="project" value="TreeGrafter"/>
</dbReference>
<dbReference type="InterPro" id="IPR036790">
    <property type="entry name" value="Frizzled_dom_sf"/>
</dbReference>
<dbReference type="SMART" id="SM00063">
    <property type="entry name" value="FRI"/>
    <property type="match status" value="1"/>
</dbReference>
<reference evidence="13" key="1">
    <citation type="submission" date="2010-08" db="EMBL/GenBank/DDBJ databases">
        <authorList>
            <consortium name="Caenorhabditis japonica Sequencing Consortium"/>
            <person name="Wilson R.K."/>
        </authorList>
    </citation>
    <scope>NUCLEOTIDE SEQUENCE [LARGE SCALE GENOMIC DNA]</scope>
    <source>
        <strain evidence="13">DF5081</strain>
    </source>
</reference>
<evidence type="ECO:0000256" key="2">
    <source>
        <dbReference type="ARBA" id="ARBA00010054"/>
    </source>
</evidence>
<keyword evidence="6 10" id="KW-0732">Signal</keyword>
<organism evidence="12 13">
    <name type="scientific">Caenorhabditis japonica</name>
    <dbReference type="NCBI Taxonomy" id="281687"/>
    <lineage>
        <taxon>Eukaryota</taxon>
        <taxon>Metazoa</taxon>
        <taxon>Ecdysozoa</taxon>
        <taxon>Nematoda</taxon>
        <taxon>Chromadorea</taxon>
        <taxon>Rhabditida</taxon>
        <taxon>Rhabditina</taxon>
        <taxon>Rhabditomorpha</taxon>
        <taxon>Rhabditoidea</taxon>
        <taxon>Rhabditidae</taxon>
        <taxon>Peloderinae</taxon>
        <taxon>Caenorhabditis</taxon>
    </lineage>
</organism>
<feature type="disulfide bond" evidence="9">
    <location>
        <begin position="112"/>
        <end position="136"/>
    </location>
</feature>
<dbReference type="InterPro" id="IPR015526">
    <property type="entry name" value="Frizzled/SFRP"/>
</dbReference>
<keyword evidence="4" id="KW-0964">Secreted</keyword>
<evidence type="ECO:0000256" key="7">
    <source>
        <dbReference type="ARBA" id="ARBA00022782"/>
    </source>
</evidence>
<dbReference type="GO" id="GO:0060070">
    <property type="term" value="P:canonical Wnt signaling pathway"/>
    <property type="evidence" value="ECO:0007669"/>
    <property type="project" value="TreeGrafter"/>
</dbReference>
<dbReference type="InterPro" id="IPR020067">
    <property type="entry name" value="Frizzled_dom"/>
</dbReference>
<dbReference type="Pfam" id="PF01392">
    <property type="entry name" value="Fz"/>
    <property type="match status" value="1"/>
</dbReference>
<dbReference type="GO" id="GO:0017147">
    <property type="term" value="F:Wnt-protein binding"/>
    <property type="evidence" value="ECO:0007669"/>
    <property type="project" value="TreeGrafter"/>
</dbReference>
<dbReference type="PANTHER" id="PTHR11309">
    <property type="entry name" value="FRIZZLED"/>
    <property type="match status" value="1"/>
</dbReference>
<dbReference type="EnsemblMetazoa" id="CJA24711a.1">
    <property type="protein sequence ID" value="CJA24711a.1"/>
    <property type="gene ID" value="WBGene00180283"/>
</dbReference>
<accession>A0A8R1E6X0</accession>
<feature type="signal peptide" evidence="10">
    <location>
        <begin position="1"/>
        <end position="15"/>
    </location>
</feature>
<dbReference type="AlphaFoldDB" id="A0A8R1E6X0"/>
<evidence type="ECO:0000313" key="13">
    <source>
        <dbReference type="Proteomes" id="UP000005237"/>
    </source>
</evidence>
<dbReference type="FunFam" id="1.10.2000.10:FF:000001">
    <property type="entry name" value="secreted frizzled-related protein 2"/>
    <property type="match status" value="1"/>
</dbReference>
<feature type="chain" id="PRO_5035869400" evidence="10">
    <location>
        <begin position="16"/>
        <end position="249"/>
    </location>
</feature>
<comment type="caution">
    <text evidence="9">Lacks conserved residue(s) required for the propagation of feature annotation.</text>
</comment>
<dbReference type="Gene3D" id="1.10.2000.10">
    <property type="entry name" value="Frizzled cysteine-rich domain"/>
    <property type="match status" value="1"/>
</dbReference>
<reference evidence="12" key="2">
    <citation type="submission" date="2022-06" db="UniProtKB">
        <authorList>
            <consortium name="EnsemblMetazoa"/>
        </authorList>
    </citation>
    <scope>IDENTIFICATION</scope>
    <source>
        <strain evidence="12">DF5081</strain>
    </source>
</reference>
<protein>
    <submittedName>
        <fullName evidence="12">FZ domain-containing protein</fullName>
    </submittedName>
</protein>
<keyword evidence="13" id="KW-1185">Reference proteome</keyword>
<sequence length="249" mass="28730">MLFLFVILAFSVTNAYLEDSWAMFSSERPLGPKCVEIPSNLSICTGIEYTQMRLPNYLEHETVSEAVHASKDWESLLRLNCHPDTQRFLCSLFAPVCLMQMDRAILPCKSLCMAVKQGCENRMANYGFPWPEMLSCEKFVDDDMCIKPVQPAKETSEIRLSAESTGCPCNISTKVKNEKFVVMASRQSDGNYLANLVLPWKKDKNFKRAVHQFQRLNCQSLGREIRESASKRPHYYEMRRHNTGRYQLF</sequence>
<name>A0A8R1E6X0_CAEJA</name>
<evidence type="ECO:0000256" key="5">
    <source>
        <dbReference type="ARBA" id="ARBA00022687"/>
    </source>
</evidence>
<evidence type="ECO:0000256" key="3">
    <source>
        <dbReference type="ARBA" id="ARBA00022473"/>
    </source>
</evidence>
<dbReference type="PANTHER" id="PTHR11309:SF148">
    <property type="entry name" value="SECRETED FRIZZLED-RELATED PROTEIN 1"/>
    <property type="match status" value="1"/>
</dbReference>
<keyword evidence="7" id="KW-0221">Differentiation</keyword>
<feature type="disulfide bond" evidence="9">
    <location>
        <begin position="44"/>
        <end position="90"/>
    </location>
</feature>
<evidence type="ECO:0000256" key="6">
    <source>
        <dbReference type="ARBA" id="ARBA00022729"/>
    </source>
</evidence>
<evidence type="ECO:0000256" key="10">
    <source>
        <dbReference type="SAM" id="SignalP"/>
    </source>
</evidence>
<dbReference type="PROSITE" id="PS50038">
    <property type="entry name" value="FZ"/>
    <property type="match status" value="1"/>
</dbReference>
<keyword evidence="8 9" id="KW-1015">Disulfide bond</keyword>
<evidence type="ECO:0000313" key="12">
    <source>
        <dbReference type="EnsemblMetazoa" id="CJA24711a.1"/>
    </source>
</evidence>
<comment type="similarity">
    <text evidence="2">Belongs to the secreted frizzled-related protein (sFRP) family.</text>
</comment>
<dbReference type="GO" id="GO:0030154">
    <property type="term" value="P:cell differentiation"/>
    <property type="evidence" value="ECO:0007669"/>
    <property type="project" value="UniProtKB-KW"/>
</dbReference>
<evidence type="ECO:0000256" key="1">
    <source>
        <dbReference type="ARBA" id="ARBA00004613"/>
    </source>
</evidence>
<evidence type="ECO:0000256" key="9">
    <source>
        <dbReference type="PROSITE-ProRule" id="PRU00090"/>
    </source>
</evidence>